<dbReference type="Proteomes" id="UP000077266">
    <property type="component" value="Unassembled WGS sequence"/>
</dbReference>
<evidence type="ECO:0000313" key="2">
    <source>
        <dbReference type="Proteomes" id="UP000077266"/>
    </source>
</evidence>
<organism evidence="1 2">
    <name type="scientific">Exidia glandulosa HHB12029</name>
    <dbReference type="NCBI Taxonomy" id="1314781"/>
    <lineage>
        <taxon>Eukaryota</taxon>
        <taxon>Fungi</taxon>
        <taxon>Dikarya</taxon>
        <taxon>Basidiomycota</taxon>
        <taxon>Agaricomycotina</taxon>
        <taxon>Agaricomycetes</taxon>
        <taxon>Auriculariales</taxon>
        <taxon>Exidiaceae</taxon>
        <taxon>Exidia</taxon>
    </lineage>
</organism>
<dbReference type="AlphaFoldDB" id="A0A165CHE3"/>
<protein>
    <submittedName>
        <fullName evidence="1">Uncharacterized protein</fullName>
    </submittedName>
</protein>
<reference evidence="1 2" key="1">
    <citation type="journal article" date="2016" name="Mol. Biol. Evol.">
        <title>Comparative Genomics of Early-Diverging Mushroom-Forming Fungi Provides Insights into the Origins of Lignocellulose Decay Capabilities.</title>
        <authorList>
            <person name="Nagy L.G."/>
            <person name="Riley R."/>
            <person name="Tritt A."/>
            <person name="Adam C."/>
            <person name="Daum C."/>
            <person name="Floudas D."/>
            <person name="Sun H."/>
            <person name="Yadav J.S."/>
            <person name="Pangilinan J."/>
            <person name="Larsson K.H."/>
            <person name="Matsuura K."/>
            <person name="Barry K."/>
            <person name="Labutti K."/>
            <person name="Kuo R."/>
            <person name="Ohm R.A."/>
            <person name="Bhattacharya S.S."/>
            <person name="Shirouzu T."/>
            <person name="Yoshinaga Y."/>
            <person name="Martin F.M."/>
            <person name="Grigoriev I.V."/>
            <person name="Hibbett D.S."/>
        </authorList>
    </citation>
    <scope>NUCLEOTIDE SEQUENCE [LARGE SCALE GENOMIC DNA]</scope>
    <source>
        <strain evidence="1 2">HHB12029</strain>
    </source>
</reference>
<keyword evidence="2" id="KW-1185">Reference proteome</keyword>
<proteinExistence type="predicted"/>
<dbReference type="EMBL" id="KV426321">
    <property type="protein sequence ID" value="KZV82464.1"/>
    <property type="molecule type" value="Genomic_DNA"/>
</dbReference>
<dbReference type="InParanoid" id="A0A165CHE3"/>
<sequence>MYIVPMGSLRTLVIHPSTIDVTSNERYLRLIRRLPPLRSVFLLDWLSCQLLVQSSIDPFPDVLTLGIPLCQLEEQFSSSTYGNMHDTMQVLAAIFPHMHTLDVRCPEAYEGSTHAHLQPDEALRRFQMHLLAAAPRTLRRFAYVTEASFARASEDEPFVRVSQLADEIQ</sequence>
<gene>
    <name evidence="1" type="ORF">EXIGLDRAFT_729684</name>
</gene>
<name>A0A165CHE3_EXIGL</name>
<evidence type="ECO:0000313" key="1">
    <source>
        <dbReference type="EMBL" id="KZV82464.1"/>
    </source>
</evidence>
<accession>A0A165CHE3</accession>